<feature type="transmembrane region" description="Helical" evidence="1">
    <location>
        <begin position="57"/>
        <end position="75"/>
    </location>
</feature>
<dbReference type="AlphaFoldDB" id="A0A0F4PRH7"/>
<gene>
    <name evidence="2" type="ORF">TW72_00150</name>
</gene>
<evidence type="ECO:0000313" key="3">
    <source>
        <dbReference type="Proteomes" id="UP000033664"/>
    </source>
</evidence>
<feature type="transmembrane region" description="Helical" evidence="1">
    <location>
        <begin position="32"/>
        <end position="51"/>
    </location>
</feature>
<dbReference type="EMBL" id="JXXZ01000001">
    <property type="protein sequence ID" value="KJZ02142.1"/>
    <property type="molecule type" value="Genomic_DNA"/>
</dbReference>
<proteinExistence type="predicted"/>
<comment type="caution">
    <text evidence="2">The sequence shown here is derived from an EMBL/GenBank/DDBJ whole genome shotgun (WGS) entry which is preliminary data.</text>
</comment>
<keyword evidence="1" id="KW-0472">Membrane</keyword>
<dbReference type="PATRIC" id="fig|151081.8.peg.1208"/>
<keyword evidence="1" id="KW-0812">Transmembrane</keyword>
<name>A0A0F4PRH7_9GAMM</name>
<accession>A0A0F4PRH7</accession>
<keyword evidence="1" id="KW-1133">Transmembrane helix</keyword>
<feature type="transmembrane region" description="Helical" evidence="1">
    <location>
        <begin position="206"/>
        <end position="225"/>
    </location>
</feature>
<organism evidence="2 3">
    <name type="scientific">Pseudoalteromonas ruthenica</name>
    <dbReference type="NCBI Taxonomy" id="151081"/>
    <lineage>
        <taxon>Bacteria</taxon>
        <taxon>Pseudomonadati</taxon>
        <taxon>Pseudomonadota</taxon>
        <taxon>Gammaproteobacteria</taxon>
        <taxon>Alteromonadales</taxon>
        <taxon>Pseudoalteromonadaceae</taxon>
        <taxon>Pseudoalteromonas</taxon>
    </lineage>
</organism>
<evidence type="ECO:0000313" key="2">
    <source>
        <dbReference type="EMBL" id="KJZ02142.1"/>
    </source>
</evidence>
<protein>
    <submittedName>
        <fullName evidence="2">Uncharacterized protein</fullName>
    </submittedName>
</protein>
<dbReference type="Proteomes" id="UP000033664">
    <property type="component" value="Unassembled WGS sequence"/>
</dbReference>
<evidence type="ECO:0000256" key="1">
    <source>
        <dbReference type="SAM" id="Phobius"/>
    </source>
</evidence>
<keyword evidence="3" id="KW-1185">Reference proteome</keyword>
<sequence length="232" mass="25945">MQYSQLSKGARHHIKADLLPERVALQTKTHHVIVTFRFLLLFFSISAAVVAVFDDSLFYAVVAPILLISCLFCWLKSQYLVLDAAKGQAYIESRFAGRAGTPMPMGHLAKVKIVVQPIPSMVTHYQFALCGQRYTLGTLADTQAAARFLAQHFGCQLSVKESVTATEQTISFGTDKREEQADTVQNQTTDTPPRVGRELYFWDKTALAKFIFGPFVFLLVVGLIAKELHRVF</sequence>
<reference evidence="2 3" key="1">
    <citation type="journal article" date="2015" name="BMC Genomics">
        <title>Genome mining reveals unlocked bioactive potential of marine Gram-negative bacteria.</title>
        <authorList>
            <person name="Machado H."/>
            <person name="Sonnenschein E.C."/>
            <person name="Melchiorsen J."/>
            <person name="Gram L."/>
        </authorList>
    </citation>
    <scope>NUCLEOTIDE SEQUENCE [LARGE SCALE GENOMIC DNA]</scope>
    <source>
        <strain evidence="2 3">S3137</strain>
    </source>
</reference>